<dbReference type="EMBL" id="CP012401">
    <property type="protein sequence ID" value="ALG69982.1"/>
    <property type="molecule type" value="Genomic_DNA"/>
</dbReference>
<dbReference type="InterPro" id="IPR024463">
    <property type="entry name" value="Transposase_TnpC_homeodom"/>
</dbReference>
<evidence type="ECO:0008006" key="8">
    <source>
        <dbReference type="Google" id="ProtNLM"/>
    </source>
</evidence>
<feature type="domain" description="Transposase TnpC homeodomain" evidence="4">
    <location>
        <begin position="29"/>
        <end position="105"/>
    </location>
</feature>
<evidence type="ECO:0000313" key="6">
    <source>
        <dbReference type="EMBL" id="ALG69982.1"/>
    </source>
</evidence>
<dbReference type="InterPro" id="IPR024474">
    <property type="entry name" value="Znf_dom_IS66"/>
</dbReference>
<dbReference type="Pfam" id="PF13817">
    <property type="entry name" value="DDE_Tnp_IS66_C"/>
    <property type="match status" value="1"/>
</dbReference>
<name>A0AAC9EWZ4_9PROT</name>
<evidence type="ECO:0000259" key="3">
    <source>
        <dbReference type="Pfam" id="PF13005"/>
    </source>
</evidence>
<dbReference type="Pfam" id="PF13007">
    <property type="entry name" value="LZ_Tnp_IS66"/>
    <property type="match status" value="1"/>
</dbReference>
<gene>
    <name evidence="6" type="ORF">AL072_02525</name>
</gene>
<feature type="domain" description="Transposase IS66 zinc-finger binding" evidence="3">
    <location>
        <begin position="113"/>
        <end position="155"/>
    </location>
</feature>
<dbReference type="RefSeq" id="WP_045581647.1">
    <property type="nucleotide sequence ID" value="NZ_CP012401.1"/>
</dbReference>
<proteinExistence type="predicted"/>
<evidence type="ECO:0000259" key="5">
    <source>
        <dbReference type="Pfam" id="PF13817"/>
    </source>
</evidence>
<dbReference type="KEGG" id="ati:AL072_02525"/>
<evidence type="ECO:0000256" key="1">
    <source>
        <dbReference type="SAM" id="MobiDB-lite"/>
    </source>
</evidence>
<feature type="domain" description="Transposase IS66 central" evidence="2">
    <location>
        <begin position="172"/>
        <end position="460"/>
    </location>
</feature>
<dbReference type="NCBIfam" id="NF033517">
    <property type="entry name" value="transpos_IS66"/>
    <property type="match status" value="1"/>
</dbReference>
<dbReference type="InterPro" id="IPR004291">
    <property type="entry name" value="Transposase_IS66_central"/>
</dbReference>
<evidence type="ECO:0000259" key="4">
    <source>
        <dbReference type="Pfam" id="PF13007"/>
    </source>
</evidence>
<dbReference type="Proteomes" id="UP000069935">
    <property type="component" value="Chromosome 1"/>
</dbReference>
<sequence>MVQPPDPLPTDPAELARIIGDLVARNAALQARVETLTALIFGAKSEKASVIDPEQGVLDLGDLAVEAAPAANDNADRTAGRPKRPARRPANRNVGALPRHLPRLETTIEPESTACPCCAGAMHRIGEDVAEALDVIPAIVRVLRTIRPKYACRGCAGALVQATAKPRVVDGGMASTALVAHVVVAKFAWHLPLYRQAQMFAGQGIVLDRSTLVFWVRRAAWWLRPLYDRLLLYIRSQQRVYCDETPLPRLDPGRGRTKVCQLWAQAVDDRPWQGPAMPAVGYVYAEGRDTAAVQEQLAGFDGILQVDGYAAYKALVRRRKRTGIRLVFCLAHARRKFVAVFKTTKSEVARDVITRIGTVYAIEERIRGTTADTRLRVRQAEARPIMAALKARLMEVRSEISGQSSLAKAIAYTLGHWDGLIAFLDDGRIDVDTNAVERSMRPIGLGRKNALFAGSPAGGQDWAILASLLNSAKLNDIDPFSYMADVLERIVSGAVKVNDLDRLLPWAWRAERDAAPTVEARAA</sequence>
<dbReference type="PANTHER" id="PTHR33678">
    <property type="entry name" value="BLL1576 PROTEIN"/>
    <property type="match status" value="1"/>
</dbReference>
<evidence type="ECO:0000259" key="2">
    <source>
        <dbReference type="Pfam" id="PF03050"/>
    </source>
</evidence>
<feature type="domain" description="Transposase IS66 C-terminal" evidence="5">
    <location>
        <begin position="467"/>
        <end position="506"/>
    </location>
</feature>
<dbReference type="InterPro" id="IPR052344">
    <property type="entry name" value="Transposase-related"/>
</dbReference>
<organism evidence="6 7">
    <name type="scientific">Azospirillum thiophilum</name>
    <dbReference type="NCBI Taxonomy" id="528244"/>
    <lineage>
        <taxon>Bacteria</taxon>
        <taxon>Pseudomonadati</taxon>
        <taxon>Pseudomonadota</taxon>
        <taxon>Alphaproteobacteria</taxon>
        <taxon>Rhodospirillales</taxon>
        <taxon>Azospirillaceae</taxon>
        <taxon>Azospirillum</taxon>
    </lineage>
</organism>
<evidence type="ECO:0000313" key="7">
    <source>
        <dbReference type="Proteomes" id="UP000069935"/>
    </source>
</evidence>
<dbReference type="InterPro" id="IPR039552">
    <property type="entry name" value="IS66_C"/>
</dbReference>
<reference evidence="6 7" key="2">
    <citation type="journal article" date="2016" name="Genome Announc.">
        <title>Complete Genome Sequence of a Strain of Azospirillum thiophilum Isolated from a Sulfide Spring.</title>
        <authorList>
            <person name="Fomenkov A."/>
            <person name="Vincze T."/>
            <person name="Grabovich M."/>
            <person name="Anton B.P."/>
            <person name="Dubinina G."/>
            <person name="Orlova M."/>
            <person name="Belousova E."/>
            <person name="Roberts R.J."/>
        </authorList>
    </citation>
    <scope>NUCLEOTIDE SEQUENCE [LARGE SCALE GENOMIC DNA]</scope>
    <source>
        <strain evidence="6 7">BV-S</strain>
    </source>
</reference>
<feature type="region of interest" description="Disordered" evidence="1">
    <location>
        <begin position="69"/>
        <end position="95"/>
    </location>
</feature>
<dbReference type="AlphaFoldDB" id="A0AAC9EWZ4"/>
<feature type="compositionally biased region" description="Basic residues" evidence="1">
    <location>
        <begin position="80"/>
        <end position="90"/>
    </location>
</feature>
<keyword evidence="7" id="KW-1185">Reference proteome</keyword>
<dbReference type="PANTHER" id="PTHR33678:SF1">
    <property type="entry name" value="BLL1576 PROTEIN"/>
    <property type="match status" value="1"/>
</dbReference>
<accession>A0AAC9EWZ4</accession>
<dbReference type="Pfam" id="PF03050">
    <property type="entry name" value="DDE_Tnp_IS66"/>
    <property type="match status" value="1"/>
</dbReference>
<protein>
    <recommendedName>
        <fullName evidence="8">Transposase</fullName>
    </recommendedName>
</protein>
<reference evidence="7" key="1">
    <citation type="submission" date="2015-08" db="EMBL/GenBank/DDBJ databases">
        <title>Complete Genome Sequence of Azospirillum thiophilum BV-S.</title>
        <authorList>
            <person name="Fomenkov A."/>
            <person name="Vincze T."/>
            <person name="Grabovich M."/>
            <person name="Dubinina G."/>
            <person name="Orlova M."/>
            <person name="Belousova E."/>
            <person name="Roberts R.J."/>
        </authorList>
    </citation>
    <scope>NUCLEOTIDE SEQUENCE [LARGE SCALE GENOMIC DNA]</scope>
    <source>
        <strain evidence="7">BV-S</strain>
    </source>
</reference>
<dbReference type="Pfam" id="PF13005">
    <property type="entry name" value="zf-IS66"/>
    <property type="match status" value="1"/>
</dbReference>